<name>A0ABN3HEP0_9ACTN</name>
<dbReference type="SUPFAM" id="SSF52317">
    <property type="entry name" value="Class I glutamine amidotransferase-like"/>
    <property type="match status" value="1"/>
</dbReference>
<dbReference type="InterPro" id="IPR029010">
    <property type="entry name" value="ThuA-like"/>
</dbReference>
<comment type="caution">
    <text evidence="5">The sequence shown here is derived from an EMBL/GenBank/DDBJ whole genome shotgun (WGS) entry which is preliminary data.</text>
</comment>
<dbReference type="Gene3D" id="3.40.50.880">
    <property type="match status" value="1"/>
</dbReference>
<keyword evidence="1 2" id="KW-0732">Signal</keyword>
<evidence type="ECO:0000259" key="3">
    <source>
        <dbReference type="PROSITE" id="PS50093"/>
    </source>
</evidence>
<dbReference type="InterPro" id="IPR011041">
    <property type="entry name" value="Quinoprot_gluc/sorb_DH_b-prop"/>
</dbReference>
<feature type="chain" id="PRO_5046765412" evidence="2">
    <location>
        <begin position="36"/>
        <end position="1125"/>
    </location>
</feature>
<dbReference type="Gene3D" id="2.60.120.260">
    <property type="entry name" value="Galactose-binding domain-like"/>
    <property type="match status" value="1"/>
</dbReference>
<dbReference type="InterPro" id="IPR000601">
    <property type="entry name" value="PKD_dom"/>
</dbReference>
<accession>A0ABN3HEP0</accession>
<dbReference type="InterPro" id="IPR022409">
    <property type="entry name" value="PKD/Chitinase_dom"/>
</dbReference>
<dbReference type="InterPro" id="IPR013783">
    <property type="entry name" value="Ig-like_fold"/>
</dbReference>
<sequence>MFRAPGRRTTAFAGLLALVGSVLVGPATATTPAIAAPPSTGNNGNQYKVLVFTKAIGGKQPSTTAGVQAIRDLGQQLRFSVEETDDARKFDAPHLKQFRVVVFLNTAGEVLDATQQAAFEDYYRDGGGFVGVHSAIEAQPSWSFMTDLLGTRSSGSSKVTQATVKVADRVHPASKNLPEYWKSSDAWYNFTSNVRGFSHVLATVDENTYSGGTMGYDHPITWCKDYKGGRSFYTGLGDTPQSFSTVDLRAHLGGAIQWASGTTDGDCGATVLANYQMETIAAPPNIGEPIGFDVLPDGRVVQTDRSGIVRLHDMSKNTSYELAKIPVYTASEDGLYGPAVDNDFANNHWVYLYYAPATQEAPYPATTPTANSPTTGADPSVWDPWKGYFQLSRFKFVDGETPHLDVTTEQKIMKVPVDRGACCHVAGDITFDKDNNLWMVTGDDTPAGGGNSGGFAPFNDMMTTTGQYNAPYVDARRSAQNTNDLRGKILRIHVQEDGSYTTPAGNLFTGKEEGGGKTRPEIYAMGFRNPFRITVDSDGVAYITDYSPDSSTPQVNRGPAGTGRVEIVRKPSNYGWPLCYSPDLPYYRWNFNTSTPLDNPPQPYECNNPTRGPENNSRWNTGLTYAPPVAQPDIWYSFQDNNAANPLGTPCAAYYMQNPPGKCPQLFPELGTGGVGPHGAAKYEYDKNNPNPTKFPEYYNNSIFFGEFTRDFLKEIRLDSEGKVFKINDLLSCGEGPPTAARPFLCDNPMDMKWGKDGSFYLLTYGDGFFRANPDALMVKFSYVKGTRAPTAKVAASVTDGVAPLTVNFSSEGSNDPDPGDSIKFAWDFDGNGTTDSIEPNPTFTYTTNGVYTARLTVTDSSGKAASANTTITVGNTSPTVKVNVPTEGGLFAFGDTIPFNVTVTDPQDGQIDCSRVQVTFVLGHDTHGHAESSTTGCSGTLPTFAEDESHGGNVFGVISASYTDKGGPGGIPALTTVTQATIRQKKQEVEWAIDQFGTATAATADVGGGLQRNGIGSGDWIALNGTIDLTNINSLTFRTSGGSGAAGTGAVEVRLDAVDGPVLTTVTIAPTANATTYASQTFPITNPGGAHRIYLVFRPVAGGPTNNYFNLNWVEFGGQGVKAP</sequence>
<dbReference type="Gene3D" id="2.120.10.30">
    <property type="entry name" value="TolB, C-terminal domain"/>
    <property type="match status" value="1"/>
</dbReference>
<protein>
    <submittedName>
        <fullName evidence="5">ThuA domain-containing protein</fullName>
    </submittedName>
</protein>
<dbReference type="Pfam" id="PF18911">
    <property type="entry name" value="PKD_4"/>
    <property type="match status" value="1"/>
</dbReference>
<dbReference type="PANTHER" id="PTHR40469:SF2">
    <property type="entry name" value="GALACTOSE-BINDING DOMAIN-LIKE SUPERFAMILY PROTEIN"/>
    <property type="match status" value="1"/>
</dbReference>
<keyword evidence="6" id="KW-1185">Reference proteome</keyword>
<feature type="domain" description="PKD" evidence="3">
    <location>
        <begin position="790"/>
        <end position="874"/>
    </location>
</feature>
<proteinExistence type="predicted"/>
<dbReference type="EMBL" id="BAAARV010000083">
    <property type="protein sequence ID" value="GAA2377831.1"/>
    <property type="molecule type" value="Genomic_DNA"/>
</dbReference>
<reference evidence="5 6" key="1">
    <citation type="journal article" date="2019" name="Int. J. Syst. Evol. Microbiol.">
        <title>The Global Catalogue of Microorganisms (GCM) 10K type strain sequencing project: providing services to taxonomists for standard genome sequencing and annotation.</title>
        <authorList>
            <consortium name="The Broad Institute Genomics Platform"/>
            <consortium name="The Broad Institute Genome Sequencing Center for Infectious Disease"/>
            <person name="Wu L."/>
            <person name="Ma J."/>
        </authorList>
    </citation>
    <scope>NUCLEOTIDE SEQUENCE [LARGE SCALE GENOMIC DNA]</scope>
    <source>
        <strain evidence="5 6">JCM 3272</strain>
    </source>
</reference>
<dbReference type="SMART" id="SM00089">
    <property type="entry name" value="PKD"/>
    <property type="match status" value="1"/>
</dbReference>
<dbReference type="InterPro" id="IPR012938">
    <property type="entry name" value="Glc/Sorbosone_DH"/>
</dbReference>
<dbReference type="SMART" id="SM00606">
    <property type="entry name" value="CBD_IV"/>
    <property type="match status" value="1"/>
</dbReference>
<dbReference type="SUPFAM" id="SSF50952">
    <property type="entry name" value="Soluble quinoprotein glucose dehydrogenase"/>
    <property type="match status" value="1"/>
</dbReference>
<dbReference type="InterPro" id="IPR011042">
    <property type="entry name" value="6-blade_b-propeller_TolB-like"/>
</dbReference>
<dbReference type="InterPro" id="IPR006584">
    <property type="entry name" value="Cellulose-bd_IV"/>
</dbReference>
<dbReference type="Gene3D" id="2.60.40.10">
    <property type="entry name" value="Immunoglobulins"/>
    <property type="match status" value="1"/>
</dbReference>
<gene>
    <name evidence="5" type="ORF">GCM10010170_083360</name>
</gene>
<dbReference type="InterPro" id="IPR035986">
    <property type="entry name" value="PKD_dom_sf"/>
</dbReference>
<dbReference type="CDD" id="cd04084">
    <property type="entry name" value="CBM6_xylanase-like"/>
    <property type="match status" value="1"/>
</dbReference>
<dbReference type="PROSITE" id="PS50093">
    <property type="entry name" value="PKD"/>
    <property type="match status" value="1"/>
</dbReference>
<dbReference type="InterPro" id="IPR005084">
    <property type="entry name" value="CBM6"/>
</dbReference>
<dbReference type="PROSITE" id="PS51175">
    <property type="entry name" value="CBM6"/>
    <property type="match status" value="1"/>
</dbReference>
<dbReference type="RefSeq" id="WP_344618168.1">
    <property type="nucleotide sequence ID" value="NZ_BAAARV010000083.1"/>
</dbReference>
<dbReference type="Pfam" id="PF03422">
    <property type="entry name" value="CBM_6"/>
    <property type="match status" value="1"/>
</dbReference>
<dbReference type="Proteomes" id="UP001501444">
    <property type="component" value="Unassembled WGS sequence"/>
</dbReference>
<dbReference type="Pfam" id="PF07995">
    <property type="entry name" value="GSDH"/>
    <property type="match status" value="1"/>
</dbReference>
<dbReference type="PANTHER" id="PTHR40469">
    <property type="entry name" value="SECRETED GLYCOSYL HYDROLASE"/>
    <property type="match status" value="1"/>
</dbReference>
<evidence type="ECO:0000259" key="4">
    <source>
        <dbReference type="PROSITE" id="PS51175"/>
    </source>
</evidence>
<evidence type="ECO:0000313" key="6">
    <source>
        <dbReference type="Proteomes" id="UP001501444"/>
    </source>
</evidence>
<feature type="signal peptide" evidence="2">
    <location>
        <begin position="1"/>
        <end position="35"/>
    </location>
</feature>
<dbReference type="SUPFAM" id="SSF49299">
    <property type="entry name" value="PKD domain"/>
    <property type="match status" value="1"/>
</dbReference>
<evidence type="ECO:0000256" key="1">
    <source>
        <dbReference type="ARBA" id="ARBA00022729"/>
    </source>
</evidence>
<evidence type="ECO:0000256" key="2">
    <source>
        <dbReference type="SAM" id="SignalP"/>
    </source>
</evidence>
<dbReference type="Pfam" id="PF06283">
    <property type="entry name" value="ThuA"/>
    <property type="match status" value="1"/>
</dbReference>
<organism evidence="5 6">
    <name type="scientific">Dactylosporangium salmoneum</name>
    <dbReference type="NCBI Taxonomy" id="53361"/>
    <lineage>
        <taxon>Bacteria</taxon>
        <taxon>Bacillati</taxon>
        <taxon>Actinomycetota</taxon>
        <taxon>Actinomycetes</taxon>
        <taxon>Micromonosporales</taxon>
        <taxon>Micromonosporaceae</taxon>
        <taxon>Dactylosporangium</taxon>
    </lineage>
</organism>
<dbReference type="SUPFAM" id="SSF49785">
    <property type="entry name" value="Galactose-binding domain-like"/>
    <property type="match status" value="1"/>
</dbReference>
<evidence type="ECO:0000313" key="5">
    <source>
        <dbReference type="EMBL" id="GAA2377831.1"/>
    </source>
</evidence>
<dbReference type="CDD" id="cd00146">
    <property type="entry name" value="PKD"/>
    <property type="match status" value="1"/>
</dbReference>
<dbReference type="InterPro" id="IPR008979">
    <property type="entry name" value="Galactose-bd-like_sf"/>
</dbReference>
<dbReference type="InterPro" id="IPR029062">
    <property type="entry name" value="Class_I_gatase-like"/>
</dbReference>
<feature type="domain" description="CBM6" evidence="4">
    <location>
        <begin position="986"/>
        <end position="1118"/>
    </location>
</feature>